<gene>
    <name evidence="1" type="ORF">IWT30_01291</name>
</gene>
<evidence type="ECO:0000313" key="2">
    <source>
        <dbReference type="Proteomes" id="UP000198374"/>
    </source>
</evidence>
<proteinExistence type="predicted"/>
<dbReference type="EMBL" id="BCMF01000005">
    <property type="protein sequence ID" value="GAW99322.1"/>
    <property type="molecule type" value="Genomic_DNA"/>
</dbReference>
<dbReference type="Proteomes" id="UP000198374">
    <property type="component" value="Unassembled WGS sequence"/>
</dbReference>
<protein>
    <submittedName>
        <fullName evidence="1">Uncharacterized protein</fullName>
    </submittedName>
</protein>
<accession>A0A1Z5IC85</accession>
<comment type="caution">
    <text evidence="1">The sequence shown here is derived from an EMBL/GenBank/DDBJ whole genome shotgun (WGS) entry which is preliminary data.</text>
</comment>
<organism evidence="1 2">
    <name type="scientific">Secundilactobacillus mixtipabuli</name>
    <dbReference type="NCBI Taxonomy" id="1435342"/>
    <lineage>
        <taxon>Bacteria</taxon>
        <taxon>Bacillati</taxon>
        <taxon>Bacillota</taxon>
        <taxon>Bacilli</taxon>
        <taxon>Lactobacillales</taxon>
        <taxon>Lactobacillaceae</taxon>
        <taxon>Secundilactobacillus</taxon>
    </lineage>
</organism>
<dbReference type="RefSeq" id="WP_089109114.1">
    <property type="nucleotide sequence ID" value="NZ_BCMF01000005.1"/>
</dbReference>
<reference evidence="1 2" key="1">
    <citation type="submission" date="2015-11" db="EMBL/GenBank/DDBJ databases">
        <title>Draft genome sequences of new species of the genus Lactobacillus isolated from orchardgrass silage.</title>
        <authorList>
            <person name="Tohno M."/>
            <person name="Tanizawa Y."/>
            <person name="Arita M."/>
        </authorList>
    </citation>
    <scope>NUCLEOTIDE SEQUENCE [LARGE SCALE GENOMIC DNA]</scope>
    <source>
        <strain evidence="1 2">IWT30</strain>
    </source>
</reference>
<name>A0A1Z5IC85_9LACO</name>
<evidence type="ECO:0000313" key="1">
    <source>
        <dbReference type="EMBL" id="GAW99322.1"/>
    </source>
</evidence>
<keyword evidence="2" id="KW-1185">Reference proteome</keyword>
<sequence>MTQADWEEQATRNASKLLEAIQTIQAQLGLTNRAILTLMSVPADGEADFFSGQANLTIYEQTLEHLTVIQRALGQRAVAITAYIRQLRLLPPHNIFLRNRYAFWFTNFINAGGSTDVLIRDAKENGFGIIKQIVWSSNLLVSTAGVAHLKTHQKQLVHLAAEEYQVIREVMKQFSTASPLFFFNLKQLYMQGVITGSSTLKQYWNCDAWLVNVGD</sequence>
<dbReference type="AlphaFoldDB" id="A0A1Z5IC85"/>
<dbReference type="OrthoDB" id="2291582at2"/>